<reference evidence="1 2" key="1">
    <citation type="submission" date="2018-08" db="EMBL/GenBank/DDBJ databases">
        <title>A genome reference for cultivated species of the human gut microbiota.</title>
        <authorList>
            <person name="Zou Y."/>
            <person name="Xue W."/>
            <person name="Luo G."/>
        </authorList>
    </citation>
    <scope>NUCLEOTIDE SEQUENCE [LARGE SCALE GENOMIC DNA]</scope>
    <source>
        <strain evidence="1 2">AM07-24</strain>
    </source>
</reference>
<dbReference type="RefSeq" id="WP_118334846.1">
    <property type="nucleotide sequence ID" value="NZ_AP025567.1"/>
</dbReference>
<dbReference type="AlphaFoldDB" id="A0A415E3Y0"/>
<evidence type="ECO:0000313" key="1">
    <source>
        <dbReference type="EMBL" id="RHJ88245.1"/>
    </source>
</evidence>
<dbReference type="Proteomes" id="UP000284841">
    <property type="component" value="Unassembled WGS sequence"/>
</dbReference>
<name>A0A415E3Y0_9FIRM</name>
<dbReference type="OrthoDB" id="210273at2"/>
<sequence length="392" mass="44641">MKKSKTKIFILFVIALAVCTSVFAGIFFYSICSSILTDHQNFDDLDWAVRLNQYEGIEALDTDRELYMVSTEDDKNYLIDGHGKKVPWELDCKENSDILIAFSQDDKWGYKYPDGKIVIAAKFDEAYDFDDGYAKVSKNGTDYFVIDDKGRTVFEPGERASELEQISGKFFLFYKAKHRSVINVETGQVTEDVGFYDSFHDAGEGMFAAKTDFAWDDVEPMFLLSRSFKPMFSGQLYNQIGSFGQGLCYVQKLVGATEEEHEDYQIENGYMNTDGDIVIKTATAIFGCKFAEGRALLYEGKRICCIDQSGSVLFSLKPAKTLEKKLGEDFEYRYSQCYFRNGKAIVYDGKFYGLIDEDGNWVIQPVFDEMTYAGTDKLLVEYKGMSGMIRLK</sequence>
<protein>
    <submittedName>
        <fullName evidence="1">WG repeat-containing protein</fullName>
    </submittedName>
</protein>
<dbReference type="STRING" id="1776384.GCA_900086585_03832"/>
<keyword evidence="2" id="KW-1185">Reference proteome</keyword>
<organism evidence="1 2">
    <name type="scientific">Emergencia timonensis</name>
    <dbReference type="NCBI Taxonomy" id="1776384"/>
    <lineage>
        <taxon>Bacteria</taxon>
        <taxon>Bacillati</taxon>
        <taxon>Bacillota</taxon>
        <taxon>Clostridia</taxon>
        <taxon>Peptostreptococcales</taxon>
        <taxon>Anaerovoracaceae</taxon>
        <taxon>Emergencia</taxon>
    </lineage>
</organism>
<comment type="caution">
    <text evidence="1">The sequence shown here is derived from an EMBL/GenBank/DDBJ whole genome shotgun (WGS) entry which is preliminary data.</text>
</comment>
<dbReference type="PANTHER" id="PTHR37841:SF1">
    <property type="entry name" value="DUF3298 DOMAIN-CONTAINING PROTEIN"/>
    <property type="match status" value="1"/>
</dbReference>
<dbReference type="EMBL" id="QRMS01000002">
    <property type="protein sequence ID" value="RHJ88245.1"/>
    <property type="molecule type" value="Genomic_DNA"/>
</dbReference>
<accession>A0A415E3Y0</accession>
<gene>
    <name evidence="1" type="ORF">DW099_07475</name>
</gene>
<evidence type="ECO:0000313" key="2">
    <source>
        <dbReference type="Proteomes" id="UP000284841"/>
    </source>
</evidence>
<dbReference type="Pfam" id="PF14903">
    <property type="entry name" value="WG_beta_rep"/>
    <property type="match status" value="2"/>
</dbReference>
<dbReference type="InterPro" id="IPR032774">
    <property type="entry name" value="WG_beta_rep"/>
</dbReference>
<dbReference type="PANTHER" id="PTHR37841">
    <property type="entry name" value="GLR2918 PROTEIN"/>
    <property type="match status" value="1"/>
</dbReference>
<proteinExistence type="predicted"/>